<keyword evidence="1" id="KW-0677">Repeat</keyword>
<dbReference type="PANTHER" id="PTHR12106:SF27">
    <property type="entry name" value="SORTILIN-RELATED RECEPTOR"/>
    <property type="match status" value="1"/>
</dbReference>
<dbReference type="Pfam" id="PF15902">
    <property type="entry name" value="Sortilin-Vps10"/>
    <property type="match status" value="1"/>
</dbReference>
<gene>
    <name evidence="4" type="ORF">EJ995_02135</name>
</gene>
<feature type="chain" id="PRO_5019207881" evidence="2">
    <location>
        <begin position="19"/>
        <end position="956"/>
    </location>
</feature>
<dbReference type="RefSeq" id="WP_126445159.1">
    <property type="nucleotide sequence ID" value="NZ_CP034549.1"/>
</dbReference>
<reference evidence="4 5" key="1">
    <citation type="submission" date="2018-12" db="EMBL/GenBank/DDBJ databases">
        <title>Complete genome of Nonlabens sp. MJ115.</title>
        <authorList>
            <person name="Choi H.S."/>
            <person name="Jung J."/>
        </authorList>
    </citation>
    <scope>NUCLEOTIDE SEQUENCE [LARGE SCALE GENOMIC DNA]</scope>
    <source>
        <strain evidence="4 5">MJ115</strain>
    </source>
</reference>
<evidence type="ECO:0000313" key="5">
    <source>
        <dbReference type="Proteomes" id="UP000279600"/>
    </source>
</evidence>
<dbReference type="CDD" id="cd15482">
    <property type="entry name" value="Sialidase_non-viral"/>
    <property type="match status" value="2"/>
</dbReference>
<dbReference type="InterPro" id="IPR036278">
    <property type="entry name" value="Sialidase_sf"/>
</dbReference>
<keyword evidence="4" id="KW-0378">Hydrolase</keyword>
<keyword evidence="5" id="KW-1185">Reference proteome</keyword>
<feature type="domain" description="Sortilin N-terminal" evidence="3">
    <location>
        <begin position="134"/>
        <end position="290"/>
    </location>
</feature>
<dbReference type="Proteomes" id="UP000279600">
    <property type="component" value="Chromosome"/>
</dbReference>
<evidence type="ECO:0000256" key="1">
    <source>
        <dbReference type="ARBA" id="ARBA00022737"/>
    </source>
</evidence>
<dbReference type="AlphaFoldDB" id="A0A3S9MVC0"/>
<accession>A0A3S9MVC0</accession>
<dbReference type="SUPFAM" id="SSF50939">
    <property type="entry name" value="Sialidases"/>
    <property type="match status" value="2"/>
</dbReference>
<dbReference type="GO" id="GO:0016787">
    <property type="term" value="F:hydrolase activity"/>
    <property type="evidence" value="ECO:0007669"/>
    <property type="project" value="UniProtKB-KW"/>
</dbReference>
<protein>
    <submittedName>
        <fullName evidence="4">Glycosyl hydrolase</fullName>
    </submittedName>
</protein>
<sequence>MKKSLLLIVFLSSVMSFAQTDAQQVLQGIAQMEDMAANSPYKNLSFKNIGPTIMSGRVVDVDVNPQNPTEMLVAYASGGLWHTKNNGTSFEPIMDNAGTINLGDIAVDWNDRVIWAGTGENNSSRSSYAGIGLLKSTDWGKTWSEPMLPASHHIGRILIDPNNADHVVVAVTGPLYTNSDHRGIFTTIDGGTSWNKTLYATDMAGFIDLAAAPEDFNTLFAASWEKDRKAWNFDGDGEASAIYKSTDGGQNWTKITTEASGFPTGSGVGRIGLAVYDANTIYAIHDSQFRREKEDGGNSAFAKAESDSDLSKDDFKSMSRNEFMALENDKLNKFLKQNGFQEKYRAENVKNMVSNGAAQPADLALYLEDANSQLFDTPVKGAELYLSKDGGKTWTKTHEGQIDDVFYSYGYYFAQVRVDPSDVNKVYVMGVPIIKSDDGGKNWTSISRENVHADHHALWINPKMSGHLINGNDGGLNISYDDGETWIKNNSPAVGQFYAINYDMEEPYNVYGGLQDNGVWVAAHNARENRAWHQQGQYPWESIMGGDGMQVQIDNRDSDVVYTGFQFGNYYRINRETGDRTYIQPKHELGESPYRFNWQTPILLSSHNQDILYLGGNKLHRSMNQGNDWTAISPDLTQGGKKGNVAYGTLTSISESPFQFGMIITGSDDGLVQLTKDGGATWSQLNGGWPADLWVSRVVASQHDQNTLYVTLNGYRNDDFTPYVYMSKDAGKTWQNIGSSLPVSPVNVIIEHPTDKDMVFVGTDNAVYVATQPGAWSLLNADMPPVAVHDLKIQPKANDLLVGTHGRSIYLANLDAMGLPKAASSENAVGYYSQKLKLAPVEGFRASNRYGSKGFMWSDGPEPSVDISYFSPTAGKTMLTITNEDGKVVNEMELESDNGLNFYTYNGTVSEKGRKKYKKDMQPKVADNGRYYLPKGKYTLTLKNSAGSASEKFEVE</sequence>
<name>A0A3S9MVC0_9FLAO</name>
<evidence type="ECO:0000256" key="2">
    <source>
        <dbReference type="SAM" id="SignalP"/>
    </source>
</evidence>
<keyword evidence="2" id="KW-0732">Signal</keyword>
<evidence type="ECO:0000313" key="4">
    <source>
        <dbReference type="EMBL" id="AZQ43090.1"/>
    </source>
</evidence>
<dbReference type="Gene3D" id="2.130.10.10">
    <property type="entry name" value="YVTN repeat-like/Quinoprotein amine dehydrogenase"/>
    <property type="match status" value="4"/>
</dbReference>
<dbReference type="OrthoDB" id="9757809at2"/>
<evidence type="ECO:0000259" key="3">
    <source>
        <dbReference type="Pfam" id="PF15902"/>
    </source>
</evidence>
<dbReference type="KEGG" id="noj:EJ995_02135"/>
<dbReference type="PANTHER" id="PTHR12106">
    <property type="entry name" value="SORTILIN RELATED"/>
    <property type="match status" value="1"/>
</dbReference>
<dbReference type="InterPro" id="IPR031778">
    <property type="entry name" value="Sortilin_N"/>
</dbReference>
<dbReference type="InterPro" id="IPR050310">
    <property type="entry name" value="VPS10-sortilin"/>
</dbReference>
<organism evidence="4 5">
    <name type="scientific">Nonlabens ponticola</name>
    <dbReference type="NCBI Taxonomy" id="2496866"/>
    <lineage>
        <taxon>Bacteria</taxon>
        <taxon>Pseudomonadati</taxon>
        <taxon>Bacteroidota</taxon>
        <taxon>Flavobacteriia</taxon>
        <taxon>Flavobacteriales</taxon>
        <taxon>Flavobacteriaceae</taxon>
        <taxon>Nonlabens</taxon>
    </lineage>
</organism>
<dbReference type="SUPFAM" id="SSF110296">
    <property type="entry name" value="Oligoxyloglucan reducing end-specific cellobiohydrolase"/>
    <property type="match status" value="1"/>
</dbReference>
<dbReference type="InterPro" id="IPR015943">
    <property type="entry name" value="WD40/YVTN_repeat-like_dom_sf"/>
</dbReference>
<dbReference type="EMBL" id="CP034549">
    <property type="protein sequence ID" value="AZQ43090.1"/>
    <property type="molecule type" value="Genomic_DNA"/>
</dbReference>
<proteinExistence type="predicted"/>
<feature type="signal peptide" evidence="2">
    <location>
        <begin position="1"/>
        <end position="18"/>
    </location>
</feature>